<dbReference type="GO" id="GO:0043066">
    <property type="term" value="P:negative regulation of apoptotic process"/>
    <property type="evidence" value="ECO:0007669"/>
    <property type="project" value="TreeGrafter"/>
</dbReference>
<evidence type="ECO:0000256" key="6">
    <source>
        <dbReference type="PROSITE-ProRule" id="PRU00175"/>
    </source>
</evidence>
<feature type="compositionally biased region" description="Polar residues" evidence="7">
    <location>
        <begin position="482"/>
        <end position="538"/>
    </location>
</feature>
<dbReference type="PROSITE" id="PS50089">
    <property type="entry name" value="ZF_RING_2"/>
    <property type="match status" value="1"/>
</dbReference>
<dbReference type="OrthoDB" id="774873at2759"/>
<keyword evidence="3" id="KW-0479">Metal-binding</keyword>
<dbReference type="GO" id="GO:0005737">
    <property type="term" value="C:cytoplasm"/>
    <property type="evidence" value="ECO:0007669"/>
    <property type="project" value="TreeGrafter"/>
</dbReference>
<dbReference type="FunFam" id="1.10.1170.10:FF:000002">
    <property type="entry name" value="Baculoviral IAP repeat containing 7"/>
    <property type="match status" value="1"/>
</dbReference>
<keyword evidence="4 6" id="KW-0863">Zinc-finger</keyword>
<proteinExistence type="inferred from homology"/>
<dbReference type="Gene3D" id="1.10.1170.10">
    <property type="entry name" value="Inhibitor Of Apoptosis Protein (2mihbC-IAP-1), Chain A"/>
    <property type="match status" value="2"/>
</dbReference>
<dbReference type="Pfam" id="PF13920">
    <property type="entry name" value="zf-C3HC4_3"/>
    <property type="match status" value="1"/>
</dbReference>
<feature type="region of interest" description="Disordered" evidence="7">
    <location>
        <begin position="456"/>
        <end position="568"/>
    </location>
</feature>
<evidence type="ECO:0000256" key="5">
    <source>
        <dbReference type="ARBA" id="ARBA00022833"/>
    </source>
</evidence>
<comment type="similarity">
    <text evidence="1">Belongs to the IAP family.</text>
</comment>
<dbReference type="CDD" id="cd16713">
    <property type="entry name" value="RING-HC_BIRC2_3_7"/>
    <property type="match status" value="1"/>
</dbReference>
<gene>
    <name evidence="10" type="primary">LOC106061664</name>
</gene>
<dbReference type="GO" id="GO:0051726">
    <property type="term" value="P:regulation of cell cycle"/>
    <property type="evidence" value="ECO:0007669"/>
    <property type="project" value="TreeGrafter"/>
</dbReference>
<dbReference type="GO" id="GO:0005634">
    <property type="term" value="C:nucleus"/>
    <property type="evidence" value="ECO:0007669"/>
    <property type="project" value="TreeGrafter"/>
</dbReference>
<evidence type="ECO:0000256" key="1">
    <source>
        <dbReference type="ARBA" id="ARBA00006672"/>
    </source>
</evidence>
<evidence type="ECO:0000259" key="8">
    <source>
        <dbReference type="PROSITE" id="PS50089"/>
    </source>
</evidence>
<evidence type="ECO:0000256" key="3">
    <source>
        <dbReference type="ARBA" id="ARBA00022723"/>
    </source>
</evidence>
<dbReference type="Pfam" id="PF00653">
    <property type="entry name" value="BIR"/>
    <property type="match status" value="2"/>
</dbReference>
<dbReference type="CDD" id="cd00022">
    <property type="entry name" value="BIR"/>
    <property type="match status" value="1"/>
</dbReference>
<feature type="compositionally biased region" description="Low complexity" evidence="7">
    <location>
        <begin position="464"/>
        <end position="475"/>
    </location>
</feature>
<accession>A0A9W3A432</accession>
<dbReference type="SUPFAM" id="SSF57924">
    <property type="entry name" value="Inhibitor of apoptosis (IAP) repeat"/>
    <property type="match status" value="2"/>
</dbReference>
<dbReference type="GeneID" id="106061664"/>
<keyword evidence="5" id="KW-0862">Zinc</keyword>
<dbReference type="GO" id="GO:0006915">
    <property type="term" value="P:apoptotic process"/>
    <property type="evidence" value="ECO:0007669"/>
    <property type="project" value="UniProtKB-KW"/>
</dbReference>
<dbReference type="InterPro" id="IPR013083">
    <property type="entry name" value="Znf_RING/FYVE/PHD"/>
</dbReference>
<dbReference type="InterPro" id="IPR001370">
    <property type="entry name" value="BIR_rpt"/>
</dbReference>
<dbReference type="PROSITE" id="PS50143">
    <property type="entry name" value="BIR_REPEAT_2"/>
    <property type="match status" value="2"/>
</dbReference>
<keyword evidence="2" id="KW-0053">Apoptosis</keyword>
<dbReference type="GO" id="GO:0031398">
    <property type="term" value="P:positive regulation of protein ubiquitination"/>
    <property type="evidence" value="ECO:0007669"/>
    <property type="project" value="TreeGrafter"/>
</dbReference>
<dbReference type="InterPro" id="IPR050784">
    <property type="entry name" value="IAP"/>
</dbReference>
<evidence type="ECO:0000256" key="7">
    <source>
        <dbReference type="SAM" id="MobiDB-lite"/>
    </source>
</evidence>
<dbReference type="GO" id="GO:0008270">
    <property type="term" value="F:zinc ion binding"/>
    <property type="evidence" value="ECO:0007669"/>
    <property type="project" value="UniProtKB-KW"/>
</dbReference>
<organism evidence="9 10">
    <name type="scientific">Biomphalaria glabrata</name>
    <name type="common">Bloodfluke planorb</name>
    <name type="synonym">Freshwater snail</name>
    <dbReference type="NCBI Taxonomy" id="6526"/>
    <lineage>
        <taxon>Eukaryota</taxon>
        <taxon>Metazoa</taxon>
        <taxon>Spiralia</taxon>
        <taxon>Lophotrochozoa</taxon>
        <taxon>Mollusca</taxon>
        <taxon>Gastropoda</taxon>
        <taxon>Heterobranchia</taxon>
        <taxon>Euthyneura</taxon>
        <taxon>Panpulmonata</taxon>
        <taxon>Hygrophila</taxon>
        <taxon>Lymnaeoidea</taxon>
        <taxon>Planorbidae</taxon>
        <taxon>Biomphalaria</taxon>
    </lineage>
</organism>
<dbReference type="Gene3D" id="3.30.40.10">
    <property type="entry name" value="Zinc/RING finger domain, C3HC4 (zinc finger)"/>
    <property type="match status" value="1"/>
</dbReference>
<evidence type="ECO:0000313" key="10">
    <source>
        <dbReference type="RefSeq" id="XP_055881939.1"/>
    </source>
</evidence>
<dbReference type="SMART" id="SM00238">
    <property type="entry name" value="BIR"/>
    <property type="match status" value="2"/>
</dbReference>
<sequence length="843" mass="95604">MIWKRKRIHITKRKCPKISMGVLKGKSDREYNCRIVTTSSNIKQLLIKALTRHGCSRLSHIQRKKPKPPLDGIARRTFRKHSMGLQKTAHRKRISVGARRRNTISSNVLRMKSARQFHCYIVANQRTQPSNWKFIICSKFGHLQRKRKASSFIQTVANFNNERNAIKWIKQYDSYLTDLQSCNIKSSLAKIFTKNVDQKAQENKADNDSDTKDDYQRSSVFKRISNSTSLYEDLMSLRHIRIKSCSFQCYWMLHQNETSFPATTISKMYFNYEILRLRTYCNYPTHGTKSALVLAQNGFVYIGSGSDDKVTCYACQGSKVDWLESEVVTEVHRSMSPDCSMVTGVNSDNVPITRGQKSFDELIQSFSILSILNTEGSQDVRKEDDETPSLEIQIDAAPIACQEQVNINDDASANSVTKSQTIPIRNIPTFNQQARNESTSFRPYATLEQAFVTLPLSVQPPPSSDSLNAHSSNSPHALAQPLTRNEPLSSDTNSTERSPVQPNPNEYNSPVSENNSIFSPPNVYSNLQSDTVASQPATTYPKKPDTPQPPNNNSRNTGPTYSELGIVTERPKRPEYAIKRERVKTFSNWPRSHHIQVDDLADAGFYYAGYGDCARCFFCGGGLRNWEDEDDVWVEHARWFPKCAFIRQLMGQNFVDKVQDLNKTKDKISYQMVTDEMGISASAFQLDSKSNPLKRDPAVRAMMEFGYPEKMVLEVANLLKSQDMTLIPTLFYLAVSENTLMSADVLLKKLNEWNVNSPQLTSKHLNGLTKTTTNQDLESIRKMKERNNELRQQTMCKICMDKDVEVVFLPCGHLVSCAECAGALKDCAVCRKPVKGTVRAFLG</sequence>
<evidence type="ECO:0000313" key="9">
    <source>
        <dbReference type="Proteomes" id="UP001165740"/>
    </source>
</evidence>
<reference evidence="10" key="1">
    <citation type="submission" date="2025-08" db="UniProtKB">
        <authorList>
            <consortium name="RefSeq"/>
        </authorList>
    </citation>
    <scope>IDENTIFICATION</scope>
</reference>
<dbReference type="SMART" id="SM00184">
    <property type="entry name" value="RING"/>
    <property type="match status" value="1"/>
</dbReference>
<dbReference type="AlphaFoldDB" id="A0A9W3A432"/>
<dbReference type="GO" id="GO:0061630">
    <property type="term" value="F:ubiquitin protein ligase activity"/>
    <property type="evidence" value="ECO:0007669"/>
    <property type="project" value="TreeGrafter"/>
</dbReference>
<dbReference type="PANTHER" id="PTHR10044">
    <property type="entry name" value="INHIBITOR OF APOPTOSIS"/>
    <property type="match status" value="1"/>
</dbReference>
<dbReference type="GO" id="GO:0043027">
    <property type="term" value="F:cysteine-type endopeptidase inhibitor activity involved in apoptotic process"/>
    <property type="evidence" value="ECO:0007669"/>
    <property type="project" value="TreeGrafter"/>
</dbReference>
<evidence type="ECO:0000256" key="4">
    <source>
        <dbReference type="ARBA" id="ARBA00022771"/>
    </source>
</evidence>
<feature type="compositionally biased region" description="Polar residues" evidence="7">
    <location>
        <begin position="551"/>
        <end position="560"/>
    </location>
</feature>
<dbReference type="PANTHER" id="PTHR10044:SF139">
    <property type="entry name" value="DEATH-ASSOCIATED INHIBITOR OF APOPTOSIS 2"/>
    <property type="match status" value="1"/>
</dbReference>
<evidence type="ECO:0000256" key="2">
    <source>
        <dbReference type="ARBA" id="ARBA00022703"/>
    </source>
</evidence>
<dbReference type="Proteomes" id="UP001165740">
    <property type="component" value="Chromosome 4"/>
</dbReference>
<dbReference type="PROSITE" id="PS01282">
    <property type="entry name" value="BIR_REPEAT_1"/>
    <property type="match status" value="1"/>
</dbReference>
<dbReference type="RefSeq" id="XP_055881939.1">
    <property type="nucleotide sequence ID" value="XM_056025964.1"/>
</dbReference>
<dbReference type="FunFam" id="1.10.1170.10:FF:000003">
    <property type="entry name" value="E3 ubiquitin-protein ligase XIAP"/>
    <property type="match status" value="1"/>
</dbReference>
<feature type="domain" description="RING-type" evidence="8">
    <location>
        <begin position="796"/>
        <end position="831"/>
    </location>
</feature>
<dbReference type="InterPro" id="IPR001841">
    <property type="entry name" value="Znf_RING"/>
</dbReference>
<name>A0A9W3A432_BIOGL</name>
<protein>
    <submittedName>
        <fullName evidence="10">Uncharacterized protein LOC106061664 isoform X1</fullName>
    </submittedName>
</protein>
<keyword evidence="9" id="KW-1185">Reference proteome</keyword>